<dbReference type="EMBL" id="JAOCGG010000016">
    <property type="protein sequence ID" value="MDH1630627.1"/>
    <property type="molecule type" value="Genomic_DNA"/>
</dbReference>
<keyword evidence="6" id="KW-0808">Transferase</keyword>
<evidence type="ECO:0000256" key="5">
    <source>
        <dbReference type="ARBA" id="ARBA00022519"/>
    </source>
</evidence>
<dbReference type="InterPro" id="IPR036641">
    <property type="entry name" value="HPT_dom_sf"/>
</dbReference>
<organism evidence="20 21">
    <name type="scientific">Pseudomonas mosselii</name>
    <dbReference type="NCBI Taxonomy" id="78327"/>
    <lineage>
        <taxon>Bacteria</taxon>
        <taxon>Pseudomonadati</taxon>
        <taxon>Pseudomonadota</taxon>
        <taxon>Gammaproteobacteria</taxon>
        <taxon>Pseudomonadales</taxon>
        <taxon>Pseudomonadaceae</taxon>
        <taxon>Pseudomonas</taxon>
    </lineage>
</organism>
<keyword evidence="14" id="KW-0597">Phosphoprotein</keyword>
<keyword evidence="17" id="KW-0732">Signal</keyword>
<dbReference type="PANTHER" id="PTHR43047">
    <property type="entry name" value="TWO-COMPONENT HISTIDINE PROTEIN KINASE"/>
    <property type="match status" value="1"/>
</dbReference>
<accession>A0AA42ULI3</accession>
<dbReference type="Pfam" id="PF01627">
    <property type="entry name" value="Hpt"/>
    <property type="match status" value="1"/>
</dbReference>
<evidence type="ECO:0000256" key="14">
    <source>
        <dbReference type="PROSITE-ProRule" id="PRU00169"/>
    </source>
</evidence>
<dbReference type="SUPFAM" id="SSF52172">
    <property type="entry name" value="CheY-like"/>
    <property type="match status" value="1"/>
</dbReference>
<dbReference type="Pfam" id="PF00072">
    <property type="entry name" value="Response_reg"/>
    <property type="match status" value="1"/>
</dbReference>
<dbReference type="GO" id="GO:0009927">
    <property type="term" value="F:histidine phosphotransfer kinase activity"/>
    <property type="evidence" value="ECO:0007669"/>
    <property type="project" value="TreeGrafter"/>
</dbReference>
<dbReference type="SMART" id="SM00091">
    <property type="entry name" value="PAS"/>
    <property type="match status" value="1"/>
</dbReference>
<feature type="transmembrane region" description="Helical" evidence="16">
    <location>
        <begin position="77"/>
        <end position="96"/>
    </location>
</feature>
<dbReference type="Gene3D" id="3.40.50.2300">
    <property type="match status" value="1"/>
</dbReference>
<keyword evidence="9" id="KW-0547">Nucleotide-binding</keyword>
<dbReference type="GO" id="GO:0000155">
    <property type="term" value="F:phosphorelay sensor kinase activity"/>
    <property type="evidence" value="ECO:0007669"/>
    <property type="project" value="TreeGrafter"/>
</dbReference>
<dbReference type="InterPro" id="IPR013656">
    <property type="entry name" value="PAS_4"/>
</dbReference>
<dbReference type="InterPro" id="IPR035965">
    <property type="entry name" value="PAS-like_dom_sf"/>
</dbReference>
<evidence type="ECO:0000256" key="3">
    <source>
        <dbReference type="ARBA" id="ARBA00012438"/>
    </source>
</evidence>
<keyword evidence="7 16" id="KW-0812">Transmembrane</keyword>
<comment type="caution">
    <text evidence="20">The sequence shown here is derived from an EMBL/GenBank/DDBJ whole genome shotgun (WGS) entry which is preliminary data.</text>
</comment>
<sequence>MRGIVLLWVVFCCLLLPPAVMAAEQCLVESDRGGPEAVGKPTAVPPGFLRSGSTARSTETDAWLGPPLLAKPWASKYGLLVSGGALALALLVAAGWHRQQCRASAREQALIEQLEALRALVDGLPHPVYLCDRQGRLIDCNRSFLQAEAISEGPVSGRPLGQVAAAAWRQAREQVLATGQGWAREYDTVLADGRACRLSHWMRLAPCKRWIAAGWIDVTESYRRGLRGTQASERLLDNLCQEARGSLDSVLGMLERAMPRLAPGAFEQQSVDQALRAARELSNQLACVHDALLLQTGERSLSLQPIALHEHFCTLFEACEQRWRNKGRQLSLDYQGPSRAMAQLDPMRVQQLLSCVLAHVFRCTRQGCVRLTLNVVAAGTSMRMRLRIESPAAGMGEDDLALSIGRALCRSMGGQLRAGRRRINIRLCLSAVQSAVAHSPEQVTSPRLRVLVVDDHPANRLLLCLQLRRLGHVVDAVEDGGQAIRARIGSAFDVVISDCGMPVMDGHALARAIRLYESRRQLRPCLLIGVTGRSVAFGLERCLAAGMDQCLLKPMTLAQLRETLLWHEHGPDTRHGGAIDLAELERLTAGNVQALAGLLQDLLRANRDDLRRLGEHARRHDAGSLANLAHRIKGGVRIIKAWDLVEACERVEHCCAQASADRREVGARLRILIREVLWLEVRLRRYQAHRLQGNSA</sequence>
<evidence type="ECO:0000313" key="20">
    <source>
        <dbReference type="EMBL" id="MDH1630627.1"/>
    </source>
</evidence>
<evidence type="ECO:0000256" key="13">
    <source>
        <dbReference type="PROSITE-ProRule" id="PRU00110"/>
    </source>
</evidence>
<dbReference type="InterPro" id="IPR000014">
    <property type="entry name" value="PAS"/>
</dbReference>
<evidence type="ECO:0000256" key="11">
    <source>
        <dbReference type="ARBA" id="ARBA00023012"/>
    </source>
</evidence>
<dbReference type="Proteomes" id="UP001160882">
    <property type="component" value="Unassembled WGS sequence"/>
</dbReference>
<feature type="signal peptide" evidence="17">
    <location>
        <begin position="1"/>
        <end position="22"/>
    </location>
</feature>
<keyword evidence="11" id="KW-0902">Two-component regulatory system</keyword>
<dbReference type="InterPro" id="IPR001789">
    <property type="entry name" value="Sig_transdc_resp-reg_receiver"/>
</dbReference>
<keyword evidence="8" id="KW-0418">Kinase</keyword>
<dbReference type="PANTHER" id="PTHR43047:SF72">
    <property type="entry name" value="OSMOSENSING HISTIDINE PROTEIN KINASE SLN1"/>
    <property type="match status" value="1"/>
</dbReference>
<feature type="modified residue" description="4-aspartylphosphate" evidence="14">
    <location>
        <position position="498"/>
    </location>
</feature>
<evidence type="ECO:0000259" key="19">
    <source>
        <dbReference type="PROSITE" id="PS50894"/>
    </source>
</evidence>
<gene>
    <name evidence="20" type="ORF">N5I14_10265</name>
</gene>
<dbReference type="SMART" id="SM00448">
    <property type="entry name" value="REC"/>
    <property type="match status" value="1"/>
</dbReference>
<dbReference type="PROSITE" id="PS50110">
    <property type="entry name" value="RESPONSE_REGULATORY"/>
    <property type="match status" value="1"/>
</dbReference>
<evidence type="ECO:0000256" key="17">
    <source>
        <dbReference type="SAM" id="SignalP"/>
    </source>
</evidence>
<dbReference type="SUPFAM" id="SSF47226">
    <property type="entry name" value="Histidine-containing phosphotransfer domain, HPT domain"/>
    <property type="match status" value="1"/>
</dbReference>
<comment type="catalytic activity">
    <reaction evidence="1">
        <text>ATP + protein L-histidine = ADP + protein N-phospho-L-histidine.</text>
        <dbReference type="EC" id="2.7.13.3"/>
    </reaction>
</comment>
<evidence type="ECO:0000256" key="16">
    <source>
        <dbReference type="SAM" id="Phobius"/>
    </source>
</evidence>
<dbReference type="Pfam" id="PF08448">
    <property type="entry name" value="PAS_4"/>
    <property type="match status" value="1"/>
</dbReference>
<dbReference type="CDD" id="cd17546">
    <property type="entry name" value="REC_hyHK_CKI1_RcsC-like"/>
    <property type="match status" value="1"/>
</dbReference>
<comment type="subcellular location">
    <subcellularLocation>
        <location evidence="2">Cell inner membrane</location>
        <topology evidence="2">Multi-pass membrane protein</topology>
    </subcellularLocation>
</comment>
<dbReference type="InterPro" id="IPR011006">
    <property type="entry name" value="CheY-like_superfamily"/>
</dbReference>
<keyword evidence="9" id="KW-0067">ATP-binding</keyword>
<feature type="region of interest" description="Disordered" evidence="15">
    <location>
        <begin position="34"/>
        <end position="54"/>
    </location>
</feature>
<evidence type="ECO:0000256" key="1">
    <source>
        <dbReference type="ARBA" id="ARBA00000085"/>
    </source>
</evidence>
<dbReference type="Gene3D" id="1.20.120.160">
    <property type="entry name" value="HPT domain"/>
    <property type="match status" value="1"/>
</dbReference>
<feature type="chain" id="PRO_5041298511" description="histidine kinase" evidence="17">
    <location>
        <begin position="23"/>
        <end position="696"/>
    </location>
</feature>
<evidence type="ECO:0000256" key="12">
    <source>
        <dbReference type="ARBA" id="ARBA00023136"/>
    </source>
</evidence>
<evidence type="ECO:0000256" key="10">
    <source>
        <dbReference type="ARBA" id="ARBA00022989"/>
    </source>
</evidence>
<dbReference type="CDD" id="cd00130">
    <property type="entry name" value="PAS"/>
    <property type="match status" value="1"/>
</dbReference>
<dbReference type="AlphaFoldDB" id="A0AA42ULI3"/>
<feature type="modified residue" description="Phosphohistidine" evidence="13">
    <location>
        <position position="630"/>
    </location>
</feature>
<keyword evidence="4" id="KW-1003">Cell membrane</keyword>
<evidence type="ECO:0000259" key="18">
    <source>
        <dbReference type="PROSITE" id="PS50110"/>
    </source>
</evidence>
<keyword evidence="5" id="KW-0997">Cell inner membrane</keyword>
<evidence type="ECO:0000256" key="15">
    <source>
        <dbReference type="SAM" id="MobiDB-lite"/>
    </source>
</evidence>
<feature type="domain" description="HPt" evidence="19">
    <location>
        <begin position="591"/>
        <end position="686"/>
    </location>
</feature>
<evidence type="ECO:0000256" key="7">
    <source>
        <dbReference type="ARBA" id="ARBA00022692"/>
    </source>
</evidence>
<keyword evidence="12 16" id="KW-0472">Membrane</keyword>
<dbReference type="RefSeq" id="WP_280081732.1">
    <property type="nucleotide sequence ID" value="NZ_JAOCGG010000016.1"/>
</dbReference>
<protein>
    <recommendedName>
        <fullName evidence="3">histidine kinase</fullName>
        <ecNumber evidence="3">2.7.13.3</ecNumber>
    </recommendedName>
</protein>
<evidence type="ECO:0000256" key="2">
    <source>
        <dbReference type="ARBA" id="ARBA00004429"/>
    </source>
</evidence>
<reference evidence="20" key="1">
    <citation type="submission" date="2022-09" db="EMBL/GenBank/DDBJ databases">
        <title>Intensive care unit water sources are persistently colonized with multi-drug resistant bacteria and are the site of extensive horizontal gene transfer of antibiotic resistance genes.</title>
        <authorList>
            <person name="Diorio-Toth L."/>
        </authorList>
    </citation>
    <scope>NUCLEOTIDE SEQUENCE</scope>
    <source>
        <strain evidence="20">GD03782</strain>
    </source>
</reference>
<dbReference type="PROSITE" id="PS50894">
    <property type="entry name" value="HPT"/>
    <property type="match status" value="1"/>
</dbReference>
<name>A0AA42ULI3_9PSED</name>
<evidence type="ECO:0000256" key="4">
    <source>
        <dbReference type="ARBA" id="ARBA00022475"/>
    </source>
</evidence>
<evidence type="ECO:0000313" key="21">
    <source>
        <dbReference type="Proteomes" id="UP001160882"/>
    </source>
</evidence>
<dbReference type="Gene3D" id="3.30.450.20">
    <property type="entry name" value="PAS domain"/>
    <property type="match status" value="1"/>
</dbReference>
<dbReference type="EC" id="2.7.13.3" evidence="3"/>
<dbReference type="InterPro" id="IPR008207">
    <property type="entry name" value="Sig_transdc_His_kin_Hpt_dom"/>
</dbReference>
<keyword evidence="10 16" id="KW-1133">Transmembrane helix</keyword>
<feature type="domain" description="Response regulatory" evidence="18">
    <location>
        <begin position="449"/>
        <end position="568"/>
    </location>
</feature>
<evidence type="ECO:0000256" key="9">
    <source>
        <dbReference type="ARBA" id="ARBA00022840"/>
    </source>
</evidence>
<dbReference type="GO" id="GO:0005886">
    <property type="term" value="C:plasma membrane"/>
    <property type="evidence" value="ECO:0007669"/>
    <property type="project" value="UniProtKB-SubCell"/>
</dbReference>
<proteinExistence type="predicted"/>
<evidence type="ECO:0000256" key="6">
    <source>
        <dbReference type="ARBA" id="ARBA00022679"/>
    </source>
</evidence>
<evidence type="ECO:0000256" key="8">
    <source>
        <dbReference type="ARBA" id="ARBA00022777"/>
    </source>
</evidence>
<dbReference type="SUPFAM" id="SSF55785">
    <property type="entry name" value="PYP-like sensor domain (PAS domain)"/>
    <property type="match status" value="1"/>
</dbReference>